<dbReference type="VEuPathDB" id="FungiDB:PC110_g4861"/>
<name>A0A8T1U6Q9_9STRA</name>
<dbReference type="Proteomes" id="UP000688947">
    <property type="component" value="Unassembled WGS sequence"/>
</dbReference>
<dbReference type="Pfam" id="PF10551">
    <property type="entry name" value="MULE"/>
    <property type="match status" value="1"/>
</dbReference>
<evidence type="ECO:0000259" key="1">
    <source>
        <dbReference type="Pfam" id="PF10551"/>
    </source>
</evidence>
<evidence type="ECO:0000313" key="3">
    <source>
        <dbReference type="Proteomes" id="UP000688947"/>
    </source>
</evidence>
<dbReference type="OrthoDB" id="101917at2759"/>
<proteinExistence type="predicted"/>
<comment type="caution">
    <text evidence="2">The sequence shown here is derived from an EMBL/GenBank/DDBJ whole genome shotgun (WGS) entry which is preliminary data.</text>
</comment>
<dbReference type="InterPro" id="IPR018289">
    <property type="entry name" value="MULE_transposase_dom"/>
</dbReference>
<protein>
    <recommendedName>
        <fullName evidence="1">MULE transposase domain-containing protein</fullName>
    </recommendedName>
</protein>
<evidence type="ECO:0000313" key="2">
    <source>
        <dbReference type="EMBL" id="KAG6955621.1"/>
    </source>
</evidence>
<dbReference type="PANTHER" id="PTHR31973">
    <property type="entry name" value="POLYPROTEIN, PUTATIVE-RELATED"/>
    <property type="match status" value="1"/>
</dbReference>
<accession>A0A8T1U6Q9</accession>
<organism evidence="2 3">
    <name type="scientific">Phytophthora cactorum</name>
    <dbReference type="NCBI Taxonomy" id="29920"/>
    <lineage>
        <taxon>Eukaryota</taxon>
        <taxon>Sar</taxon>
        <taxon>Stramenopiles</taxon>
        <taxon>Oomycota</taxon>
        <taxon>Peronosporomycetes</taxon>
        <taxon>Peronosporales</taxon>
        <taxon>Peronosporaceae</taxon>
        <taxon>Phytophthora</taxon>
    </lineage>
</organism>
<dbReference type="PANTHER" id="PTHR31973:SF187">
    <property type="entry name" value="MUTATOR TRANSPOSASE MUDRA PROTEIN"/>
    <property type="match status" value="1"/>
</dbReference>
<reference evidence="2" key="1">
    <citation type="submission" date="2021-01" db="EMBL/GenBank/DDBJ databases">
        <title>Phytophthora aleatoria, a newly-described species from Pinus radiata is distinct from Phytophthora cactorum isolates based on comparative genomics.</title>
        <authorList>
            <person name="Mcdougal R."/>
            <person name="Panda P."/>
            <person name="Williams N."/>
            <person name="Studholme D.J."/>
        </authorList>
    </citation>
    <scope>NUCLEOTIDE SEQUENCE</scope>
    <source>
        <strain evidence="2">NZFS 3830</strain>
    </source>
</reference>
<dbReference type="AlphaFoldDB" id="A0A8T1U6Q9"/>
<gene>
    <name evidence="2" type="ORF">JG687_00011090</name>
</gene>
<sequence length="308" mass="35226">MSAWTVKTLESLPFEYCSSDAKSLRVTVASLFVWPVTVGGRMLRRAMQSMYARRTVYGLRGEWKITRMRLAHDHYRHTGFHVDTFVESNMSEDATRQRQRDVSFTTLQGVLEREMLPAYSGAWIDVTGKPITDFLLSKGYTVNQQTISQLKLRLLDAHQGDMMESYQKLESYLALVAKSHSYSHYGFEKTESGVFLRACFFPGAFLLAKRHCKHVIGLDGTHLKGDMNKRGVYLLAASKDYNNRILIFGLALVEKDDTSNWRWFLEHMKAAVASASSDWDPIFVTDRQKGIIAAVTELYPNRGHRFCV</sequence>
<dbReference type="EMBL" id="JAENGZ010000662">
    <property type="protein sequence ID" value="KAG6955621.1"/>
    <property type="molecule type" value="Genomic_DNA"/>
</dbReference>
<feature type="domain" description="MULE transposase" evidence="1">
    <location>
        <begin position="215"/>
        <end position="308"/>
    </location>
</feature>